<comment type="catalytic activity">
    <reaction evidence="5">
        <text>biotin + L-lysyl-[protein] + ATP = N(6)-biotinyl-L-lysyl-[protein] + AMP + diphosphate + H(+)</text>
        <dbReference type="Rhea" id="RHEA:11756"/>
        <dbReference type="Rhea" id="RHEA-COMP:9752"/>
        <dbReference type="Rhea" id="RHEA-COMP:10505"/>
        <dbReference type="ChEBI" id="CHEBI:15378"/>
        <dbReference type="ChEBI" id="CHEBI:29969"/>
        <dbReference type="ChEBI" id="CHEBI:30616"/>
        <dbReference type="ChEBI" id="CHEBI:33019"/>
        <dbReference type="ChEBI" id="CHEBI:57586"/>
        <dbReference type="ChEBI" id="CHEBI:83144"/>
        <dbReference type="ChEBI" id="CHEBI:456215"/>
        <dbReference type="EC" id="6.3.4.15"/>
    </reaction>
</comment>
<feature type="binding site" evidence="5">
    <location>
        <position position="115"/>
    </location>
    <ligand>
        <name>biotin</name>
        <dbReference type="ChEBI" id="CHEBI:57586"/>
    </ligand>
</feature>
<evidence type="ECO:0000256" key="5">
    <source>
        <dbReference type="HAMAP-Rule" id="MF_00978"/>
    </source>
</evidence>
<dbReference type="PANTHER" id="PTHR12835">
    <property type="entry name" value="BIOTIN PROTEIN LIGASE"/>
    <property type="match status" value="1"/>
</dbReference>
<feature type="binding site" evidence="5">
    <location>
        <begin position="91"/>
        <end position="93"/>
    </location>
    <ligand>
        <name>biotin</name>
        <dbReference type="ChEBI" id="CHEBI:57586"/>
    </ligand>
</feature>
<accession>A0A7C7DAP4</accession>
<comment type="caution">
    <text evidence="7">The sequence shown here is derived from an EMBL/GenBank/DDBJ whole genome shotgun (WGS) entry which is preliminary data.</text>
</comment>
<dbReference type="GO" id="GO:0016740">
    <property type="term" value="F:transferase activity"/>
    <property type="evidence" value="ECO:0007669"/>
    <property type="project" value="UniProtKB-ARBA"/>
</dbReference>
<dbReference type="AlphaFoldDB" id="A0A7C7DAP4"/>
<dbReference type="EC" id="6.3.4.15" evidence="5"/>
<dbReference type="Proteomes" id="UP000553059">
    <property type="component" value="Unassembled WGS sequence"/>
</dbReference>
<dbReference type="GO" id="GO:0009249">
    <property type="term" value="P:protein lipoylation"/>
    <property type="evidence" value="ECO:0007669"/>
    <property type="project" value="UniProtKB-ARBA"/>
</dbReference>
<dbReference type="Pfam" id="PF02237">
    <property type="entry name" value="BPL_C"/>
    <property type="match status" value="1"/>
</dbReference>
<name>A0A7C7DAP4_9FIRM</name>
<reference evidence="7 8" key="1">
    <citation type="journal article" date="2020" name="Biotechnol. Biofuels">
        <title>New insights from the biogas microbiome by comprehensive genome-resolved metagenomics of nearly 1600 species originating from multiple anaerobic digesters.</title>
        <authorList>
            <person name="Campanaro S."/>
            <person name="Treu L."/>
            <person name="Rodriguez-R L.M."/>
            <person name="Kovalovszki A."/>
            <person name="Ziels R.M."/>
            <person name="Maus I."/>
            <person name="Zhu X."/>
            <person name="Kougias P.G."/>
            <person name="Basile A."/>
            <person name="Luo G."/>
            <person name="Schluter A."/>
            <person name="Konstantinidis K.T."/>
            <person name="Angelidaki I."/>
        </authorList>
    </citation>
    <scope>NUCLEOTIDE SEQUENCE [LARGE SCALE GENOMIC DNA]</scope>
    <source>
        <strain evidence="7">AS05jafATM_4</strain>
    </source>
</reference>
<comment type="similarity">
    <text evidence="5">Belongs to the biotin--protein ligase family.</text>
</comment>
<keyword evidence="1 5" id="KW-0436">Ligase</keyword>
<evidence type="ECO:0000313" key="8">
    <source>
        <dbReference type="Proteomes" id="UP000553059"/>
    </source>
</evidence>
<keyword evidence="5" id="KW-0678">Repressor</keyword>
<dbReference type="EMBL" id="DUTF01000278">
    <property type="protein sequence ID" value="HHY27579.1"/>
    <property type="molecule type" value="Genomic_DNA"/>
</dbReference>
<organism evidence="7 8">
    <name type="scientific">Desulfitobacterium dehalogenans</name>
    <dbReference type="NCBI Taxonomy" id="36854"/>
    <lineage>
        <taxon>Bacteria</taxon>
        <taxon>Bacillati</taxon>
        <taxon>Bacillota</taxon>
        <taxon>Clostridia</taxon>
        <taxon>Eubacteriales</taxon>
        <taxon>Desulfitobacteriaceae</taxon>
        <taxon>Desulfitobacterium</taxon>
    </lineage>
</organism>
<dbReference type="GO" id="GO:0005524">
    <property type="term" value="F:ATP binding"/>
    <property type="evidence" value="ECO:0007669"/>
    <property type="project" value="UniProtKB-UniRule"/>
</dbReference>
<dbReference type="HAMAP" id="MF_00978">
    <property type="entry name" value="Bifunct_BirA"/>
    <property type="match status" value="1"/>
</dbReference>
<protein>
    <recommendedName>
        <fullName evidence="5">Bifunctional ligase/repressor BirA</fullName>
    </recommendedName>
    <alternativeName>
        <fullName evidence="5">Biotin--[acetyl-CoA-carboxylase] ligase</fullName>
        <ecNumber evidence="5">6.3.4.15</ecNumber>
    </alternativeName>
    <alternativeName>
        <fullName evidence="5">Biotin--protein ligase</fullName>
    </alternativeName>
    <alternativeName>
        <fullName evidence="5">Biotin-[acetyl-CoA carboxylase] synthetase</fullName>
    </alternativeName>
</protein>
<keyword evidence="2 5" id="KW-0547">Nucleotide-binding</keyword>
<dbReference type="InterPro" id="IPR013196">
    <property type="entry name" value="HTH_11"/>
</dbReference>
<dbReference type="InterPro" id="IPR045864">
    <property type="entry name" value="aa-tRNA-synth_II/BPL/LPL"/>
</dbReference>
<dbReference type="InterPro" id="IPR004143">
    <property type="entry name" value="BPL_LPL_catalytic"/>
</dbReference>
<dbReference type="InterPro" id="IPR036388">
    <property type="entry name" value="WH-like_DNA-bd_sf"/>
</dbReference>
<dbReference type="PANTHER" id="PTHR12835:SF5">
    <property type="entry name" value="BIOTIN--PROTEIN LIGASE"/>
    <property type="match status" value="1"/>
</dbReference>
<feature type="DNA-binding region" description="H-T-H motif" evidence="5">
    <location>
        <begin position="20"/>
        <end position="39"/>
    </location>
</feature>
<dbReference type="Pfam" id="PF08279">
    <property type="entry name" value="HTH_11"/>
    <property type="match status" value="1"/>
</dbReference>
<dbReference type="InterPro" id="IPR008988">
    <property type="entry name" value="Transcriptional_repressor_C"/>
</dbReference>
<comment type="function">
    <text evidence="5">Acts both as a biotin--[acetyl-CoA-carboxylase] ligase and a repressor.</text>
</comment>
<dbReference type="Pfam" id="PF03099">
    <property type="entry name" value="BPL_LplA_LipB"/>
    <property type="match status" value="1"/>
</dbReference>
<dbReference type="Gene3D" id="2.30.30.100">
    <property type="match status" value="1"/>
</dbReference>
<evidence type="ECO:0000256" key="4">
    <source>
        <dbReference type="ARBA" id="ARBA00023267"/>
    </source>
</evidence>
<dbReference type="GO" id="GO:0004077">
    <property type="term" value="F:biotin--[biotin carboxyl-carrier protein] ligase activity"/>
    <property type="evidence" value="ECO:0007669"/>
    <property type="project" value="UniProtKB-UniRule"/>
</dbReference>
<evidence type="ECO:0000313" key="7">
    <source>
        <dbReference type="EMBL" id="HHY27579.1"/>
    </source>
</evidence>
<keyword evidence="5" id="KW-0238">DNA-binding</keyword>
<gene>
    <name evidence="5" type="primary">birA</name>
    <name evidence="7" type="ORF">GX523_12730</name>
</gene>
<dbReference type="Gene3D" id="1.10.10.10">
    <property type="entry name" value="Winged helix-like DNA-binding domain superfamily/Winged helix DNA-binding domain"/>
    <property type="match status" value="1"/>
</dbReference>
<evidence type="ECO:0000256" key="3">
    <source>
        <dbReference type="ARBA" id="ARBA00022840"/>
    </source>
</evidence>
<proteinExistence type="inferred from homology"/>
<dbReference type="SUPFAM" id="SSF55681">
    <property type="entry name" value="Class II aaRS and biotin synthetases"/>
    <property type="match status" value="1"/>
</dbReference>
<dbReference type="CDD" id="cd16442">
    <property type="entry name" value="BPL"/>
    <property type="match status" value="1"/>
</dbReference>
<keyword evidence="4 5" id="KW-0092">Biotin</keyword>
<dbReference type="NCBIfam" id="TIGR00121">
    <property type="entry name" value="birA_ligase"/>
    <property type="match status" value="1"/>
</dbReference>
<dbReference type="GO" id="GO:0003677">
    <property type="term" value="F:DNA binding"/>
    <property type="evidence" value="ECO:0007669"/>
    <property type="project" value="UniProtKB-UniRule"/>
</dbReference>
<dbReference type="Gene3D" id="3.30.930.10">
    <property type="entry name" value="Bira Bifunctional Protein, Domain 2"/>
    <property type="match status" value="1"/>
</dbReference>
<dbReference type="SUPFAM" id="SSF50037">
    <property type="entry name" value="C-terminal domain of transcriptional repressors"/>
    <property type="match status" value="1"/>
</dbReference>
<evidence type="ECO:0000259" key="6">
    <source>
        <dbReference type="PROSITE" id="PS51733"/>
    </source>
</evidence>
<dbReference type="InterPro" id="IPR030855">
    <property type="entry name" value="Bifunct_BirA"/>
</dbReference>
<keyword evidence="5" id="KW-0805">Transcription regulation</keyword>
<dbReference type="GO" id="GO:0005737">
    <property type="term" value="C:cytoplasm"/>
    <property type="evidence" value="ECO:0007669"/>
    <property type="project" value="TreeGrafter"/>
</dbReference>
<feature type="domain" description="BPL/LPL catalytic" evidence="6">
    <location>
        <begin position="78"/>
        <end position="256"/>
    </location>
</feature>
<evidence type="ECO:0000256" key="2">
    <source>
        <dbReference type="ARBA" id="ARBA00022741"/>
    </source>
</evidence>
<keyword evidence="3 5" id="KW-0067">ATP-binding</keyword>
<keyword evidence="5" id="KW-0804">Transcription</keyword>
<dbReference type="PROSITE" id="PS51733">
    <property type="entry name" value="BPL_LPL_CATALYTIC"/>
    <property type="match status" value="1"/>
</dbReference>
<dbReference type="InterPro" id="IPR003142">
    <property type="entry name" value="BPL_C"/>
</dbReference>
<comment type="caution">
    <text evidence="5">Lacks conserved residue(s) required for the propagation of feature annotation.</text>
</comment>
<dbReference type="InterPro" id="IPR036390">
    <property type="entry name" value="WH_DNA-bd_sf"/>
</dbReference>
<evidence type="ECO:0000256" key="1">
    <source>
        <dbReference type="ARBA" id="ARBA00022598"/>
    </source>
</evidence>
<dbReference type="SUPFAM" id="SSF46785">
    <property type="entry name" value="Winged helix' DNA-binding domain"/>
    <property type="match status" value="1"/>
</dbReference>
<dbReference type="GO" id="GO:0006355">
    <property type="term" value="P:regulation of DNA-templated transcription"/>
    <property type="evidence" value="ECO:0007669"/>
    <property type="project" value="UniProtKB-UniRule"/>
</dbReference>
<feature type="binding site" evidence="5">
    <location>
        <position position="185"/>
    </location>
    <ligand>
        <name>biotin</name>
        <dbReference type="ChEBI" id="CHEBI:57586"/>
    </ligand>
</feature>
<dbReference type="InterPro" id="IPR004408">
    <property type="entry name" value="Biotin_CoA_COase_ligase"/>
</dbReference>
<sequence length="327" mass="36229">MRNKILDILKDQQREEFVSGESISQALSITRAAVWKQIQGLKEAGYEIEGQTKKGYRLVKIPCALDSWALQQELRTQALGRQLFLFEELPSTNDRIKDMARQGGEHGTVVIAKRQTIGHGRMQRVWESPDGGLWLSLLLKPRLSLGDAAKLTLSAGVALAQTLQDLYRLEVGIKWPNDIVIQGRKIAGILGEVAGEWNTVQTLILGIGVNANFSGQTLSPKIPAITLQDILGHEVNLNHLTGELLFNLEKEVQSLEQGDVQGLIQRWTSFAVGINRPVRIEKAGISYGGIFKGIRENGELVLDQKGQEITFSSGEVSLRAEERYSPE</sequence>